<dbReference type="Proteomes" id="UP001283361">
    <property type="component" value="Unassembled WGS sequence"/>
</dbReference>
<name>A0AAE1B9L3_9GAST</name>
<reference evidence="1" key="1">
    <citation type="journal article" date="2023" name="G3 (Bethesda)">
        <title>A reference genome for the long-term kleptoplast-retaining sea slug Elysia crispata morphotype clarki.</title>
        <authorList>
            <person name="Eastman K.E."/>
            <person name="Pendleton A.L."/>
            <person name="Shaikh M.A."/>
            <person name="Suttiyut T."/>
            <person name="Ogas R."/>
            <person name="Tomko P."/>
            <person name="Gavelis G."/>
            <person name="Widhalm J.R."/>
            <person name="Wisecaver J.H."/>
        </authorList>
    </citation>
    <scope>NUCLEOTIDE SEQUENCE</scope>
    <source>
        <strain evidence="1">ECLA1</strain>
    </source>
</reference>
<sequence length="78" mass="8804">MLAQAHLALFTQRGAGTNFKPSRWGYEHWGGRGPVQPDSGYYLEVEGNQIPSLVCFSECQNRGLLELSWIDHNFGLHN</sequence>
<proteinExistence type="predicted"/>
<comment type="caution">
    <text evidence="1">The sequence shown here is derived from an EMBL/GenBank/DDBJ whole genome shotgun (WGS) entry which is preliminary data.</text>
</comment>
<evidence type="ECO:0000313" key="1">
    <source>
        <dbReference type="EMBL" id="KAK3801850.1"/>
    </source>
</evidence>
<accession>A0AAE1B9L3</accession>
<evidence type="ECO:0000313" key="2">
    <source>
        <dbReference type="Proteomes" id="UP001283361"/>
    </source>
</evidence>
<dbReference type="AlphaFoldDB" id="A0AAE1B9L3"/>
<keyword evidence="2" id="KW-1185">Reference proteome</keyword>
<dbReference type="EMBL" id="JAWDGP010000283">
    <property type="protein sequence ID" value="KAK3801850.1"/>
    <property type="molecule type" value="Genomic_DNA"/>
</dbReference>
<gene>
    <name evidence="1" type="ORF">RRG08_048437</name>
</gene>
<organism evidence="1 2">
    <name type="scientific">Elysia crispata</name>
    <name type="common">lettuce slug</name>
    <dbReference type="NCBI Taxonomy" id="231223"/>
    <lineage>
        <taxon>Eukaryota</taxon>
        <taxon>Metazoa</taxon>
        <taxon>Spiralia</taxon>
        <taxon>Lophotrochozoa</taxon>
        <taxon>Mollusca</taxon>
        <taxon>Gastropoda</taxon>
        <taxon>Heterobranchia</taxon>
        <taxon>Euthyneura</taxon>
        <taxon>Panpulmonata</taxon>
        <taxon>Sacoglossa</taxon>
        <taxon>Placobranchoidea</taxon>
        <taxon>Plakobranchidae</taxon>
        <taxon>Elysia</taxon>
    </lineage>
</organism>
<protein>
    <submittedName>
        <fullName evidence="1">Uncharacterized protein</fullName>
    </submittedName>
</protein>